<dbReference type="OMA" id="CDPCRRS"/>
<dbReference type="EMBL" id="KV878686">
    <property type="protein sequence ID" value="OJJ70549.1"/>
    <property type="molecule type" value="Genomic_DNA"/>
</dbReference>
<evidence type="ECO:0000256" key="3">
    <source>
        <dbReference type="ARBA" id="ARBA00023015"/>
    </source>
</evidence>
<dbReference type="SUPFAM" id="SSF57701">
    <property type="entry name" value="Zn2/Cys6 DNA-binding domain"/>
    <property type="match status" value="1"/>
</dbReference>
<dbReference type="Gene3D" id="4.10.240.10">
    <property type="entry name" value="Zn(2)-C6 fungal-type DNA-binding domain"/>
    <property type="match status" value="1"/>
</dbReference>
<dbReference type="PANTHER" id="PTHR46910">
    <property type="entry name" value="TRANSCRIPTION FACTOR PDR1"/>
    <property type="match status" value="1"/>
</dbReference>
<accession>A0A1L9UFW5</accession>
<gene>
    <name evidence="8" type="ORF">ASPBRDRAFT_197255</name>
</gene>
<dbReference type="GO" id="GO:0005634">
    <property type="term" value="C:nucleus"/>
    <property type="evidence" value="ECO:0007669"/>
    <property type="project" value="UniProtKB-SubCell"/>
</dbReference>
<evidence type="ECO:0000256" key="2">
    <source>
        <dbReference type="ARBA" id="ARBA00022723"/>
    </source>
</evidence>
<keyword evidence="5" id="KW-0804">Transcription</keyword>
<keyword evidence="2" id="KW-0479">Metal-binding</keyword>
<dbReference type="GO" id="GO:0000981">
    <property type="term" value="F:DNA-binding transcription factor activity, RNA polymerase II-specific"/>
    <property type="evidence" value="ECO:0007669"/>
    <property type="project" value="InterPro"/>
</dbReference>
<proteinExistence type="predicted"/>
<protein>
    <recommendedName>
        <fullName evidence="7">Zn(2)-C6 fungal-type domain-containing protein</fullName>
    </recommendedName>
</protein>
<dbReference type="GO" id="GO:0008270">
    <property type="term" value="F:zinc ion binding"/>
    <property type="evidence" value="ECO:0007669"/>
    <property type="project" value="InterPro"/>
</dbReference>
<name>A0A1L9UFW5_ASPBC</name>
<evidence type="ECO:0000313" key="8">
    <source>
        <dbReference type="EMBL" id="OJJ70549.1"/>
    </source>
</evidence>
<dbReference type="GO" id="GO:0003677">
    <property type="term" value="F:DNA binding"/>
    <property type="evidence" value="ECO:0007669"/>
    <property type="project" value="UniProtKB-KW"/>
</dbReference>
<dbReference type="Pfam" id="PF00172">
    <property type="entry name" value="Zn_clus"/>
    <property type="match status" value="1"/>
</dbReference>
<keyword evidence="4" id="KW-0238">DNA-binding</keyword>
<evidence type="ECO:0000256" key="5">
    <source>
        <dbReference type="ARBA" id="ARBA00023163"/>
    </source>
</evidence>
<keyword evidence="3" id="KW-0805">Transcription regulation</keyword>
<dbReference type="OrthoDB" id="5958943at2759"/>
<evidence type="ECO:0000256" key="6">
    <source>
        <dbReference type="ARBA" id="ARBA00023242"/>
    </source>
</evidence>
<evidence type="ECO:0000259" key="7">
    <source>
        <dbReference type="PROSITE" id="PS50048"/>
    </source>
</evidence>
<evidence type="ECO:0000313" key="9">
    <source>
        <dbReference type="Proteomes" id="UP000184499"/>
    </source>
</evidence>
<keyword evidence="6" id="KW-0539">Nucleus</keyword>
<dbReference type="STRING" id="767769.A0A1L9UFW5"/>
<dbReference type="CDD" id="cd00067">
    <property type="entry name" value="GAL4"/>
    <property type="match status" value="1"/>
</dbReference>
<feature type="domain" description="Zn(2)-C6 fungal-type" evidence="7">
    <location>
        <begin position="9"/>
        <end position="42"/>
    </location>
</feature>
<dbReference type="InterPro" id="IPR001138">
    <property type="entry name" value="Zn2Cys6_DnaBD"/>
</dbReference>
<dbReference type="RefSeq" id="XP_067477797.1">
    <property type="nucleotide sequence ID" value="XM_067621073.1"/>
</dbReference>
<dbReference type="InterPro" id="IPR050987">
    <property type="entry name" value="AtrR-like"/>
</dbReference>
<reference evidence="9" key="1">
    <citation type="journal article" date="2017" name="Genome Biol.">
        <title>Comparative genomics reveals high biological diversity and specific adaptations in the industrially and medically important fungal genus Aspergillus.</title>
        <authorList>
            <person name="de Vries R.P."/>
            <person name="Riley R."/>
            <person name="Wiebenga A."/>
            <person name="Aguilar-Osorio G."/>
            <person name="Amillis S."/>
            <person name="Uchima C.A."/>
            <person name="Anderluh G."/>
            <person name="Asadollahi M."/>
            <person name="Askin M."/>
            <person name="Barry K."/>
            <person name="Battaglia E."/>
            <person name="Bayram O."/>
            <person name="Benocci T."/>
            <person name="Braus-Stromeyer S.A."/>
            <person name="Caldana C."/>
            <person name="Canovas D."/>
            <person name="Cerqueira G.C."/>
            <person name="Chen F."/>
            <person name="Chen W."/>
            <person name="Choi C."/>
            <person name="Clum A."/>
            <person name="Dos Santos R.A."/>
            <person name="Damasio A.R."/>
            <person name="Diallinas G."/>
            <person name="Emri T."/>
            <person name="Fekete E."/>
            <person name="Flipphi M."/>
            <person name="Freyberg S."/>
            <person name="Gallo A."/>
            <person name="Gournas C."/>
            <person name="Habgood R."/>
            <person name="Hainaut M."/>
            <person name="Harispe M.L."/>
            <person name="Henrissat B."/>
            <person name="Hilden K.S."/>
            <person name="Hope R."/>
            <person name="Hossain A."/>
            <person name="Karabika E."/>
            <person name="Karaffa L."/>
            <person name="Karanyi Z."/>
            <person name="Krasevec N."/>
            <person name="Kuo A."/>
            <person name="Kusch H."/>
            <person name="LaButti K."/>
            <person name="Lagendijk E.L."/>
            <person name="Lapidus A."/>
            <person name="Levasseur A."/>
            <person name="Lindquist E."/>
            <person name="Lipzen A."/>
            <person name="Logrieco A.F."/>
            <person name="MacCabe A."/>
            <person name="Maekelae M.R."/>
            <person name="Malavazi I."/>
            <person name="Melin P."/>
            <person name="Meyer V."/>
            <person name="Mielnichuk N."/>
            <person name="Miskei M."/>
            <person name="Molnar A.P."/>
            <person name="Mule G."/>
            <person name="Ngan C.Y."/>
            <person name="Orejas M."/>
            <person name="Orosz E."/>
            <person name="Ouedraogo J.P."/>
            <person name="Overkamp K.M."/>
            <person name="Park H.-S."/>
            <person name="Perrone G."/>
            <person name="Piumi F."/>
            <person name="Punt P.J."/>
            <person name="Ram A.F."/>
            <person name="Ramon A."/>
            <person name="Rauscher S."/>
            <person name="Record E."/>
            <person name="Riano-Pachon D.M."/>
            <person name="Robert V."/>
            <person name="Roehrig J."/>
            <person name="Ruller R."/>
            <person name="Salamov A."/>
            <person name="Salih N.S."/>
            <person name="Samson R.A."/>
            <person name="Sandor E."/>
            <person name="Sanguinetti M."/>
            <person name="Schuetze T."/>
            <person name="Sepcic K."/>
            <person name="Shelest E."/>
            <person name="Sherlock G."/>
            <person name="Sophianopoulou V."/>
            <person name="Squina F.M."/>
            <person name="Sun H."/>
            <person name="Susca A."/>
            <person name="Todd R.B."/>
            <person name="Tsang A."/>
            <person name="Unkles S.E."/>
            <person name="van de Wiele N."/>
            <person name="van Rossen-Uffink D."/>
            <person name="Oliveira J.V."/>
            <person name="Vesth T.C."/>
            <person name="Visser J."/>
            <person name="Yu J.-H."/>
            <person name="Zhou M."/>
            <person name="Andersen M.R."/>
            <person name="Archer D.B."/>
            <person name="Baker S.E."/>
            <person name="Benoit I."/>
            <person name="Brakhage A.A."/>
            <person name="Braus G.H."/>
            <person name="Fischer R."/>
            <person name="Frisvad J.C."/>
            <person name="Goldman G.H."/>
            <person name="Houbraken J."/>
            <person name="Oakley B."/>
            <person name="Pocsi I."/>
            <person name="Scazzocchio C."/>
            <person name="Seiboth B."/>
            <person name="vanKuyk P.A."/>
            <person name="Wortman J."/>
            <person name="Dyer P.S."/>
            <person name="Grigoriev I.V."/>
        </authorList>
    </citation>
    <scope>NUCLEOTIDE SEQUENCE [LARGE SCALE GENOMIC DNA]</scope>
    <source>
        <strain evidence="9">CBS 101740 / IMI 381727 / IBT 21946</strain>
    </source>
</reference>
<dbReference type="InterPro" id="IPR036864">
    <property type="entry name" value="Zn2-C6_fun-type_DNA-bd_sf"/>
</dbReference>
<dbReference type="GeneID" id="93573561"/>
<organism evidence="8 9">
    <name type="scientific">Aspergillus brasiliensis (strain CBS 101740 / IMI 381727 / IBT 21946)</name>
    <dbReference type="NCBI Taxonomy" id="767769"/>
    <lineage>
        <taxon>Eukaryota</taxon>
        <taxon>Fungi</taxon>
        <taxon>Dikarya</taxon>
        <taxon>Ascomycota</taxon>
        <taxon>Pezizomycotina</taxon>
        <taxon>Eurotiomycetes</taxon>
        <taxon>Eurotiomycetidae</taxon>
        <taxon>Eurotiales</taxon>
        <taxon>Aspergillaceae</taxon>
        <taxon>Aspergillus</taxon>
        <taxon>Aspergillus subgen. Circumdati</taxon>
    </lineage>
</organism>
<dbReference type="SMART" id="SM00066">
    <property type="entry name" value="GAL4"/>
    <property type="match status" value="1"/>
</dbReference>
<dbReference type="AlphaFoldDB" id="A0A1L9UFW5"/>
<dbReference type="PROSITE" id="PS00463">
    <property type="entry name" value="ZN2_CY6_FUNGAL_1"/>
    <property type="match status" value="1"/>
</dbReference>
<dbReference type="VEuPathDB" id="FungiDB:ASPBRDRAFT_197255"/>
<evidence type="ECO:0000256" key="4">
    <source>
        <dbReference type="ARBA" id="ARBA00023125"/>
    </source>
</evidence>
<dbReference type="PROSITE" id="PS50048">
    <property type="entry name" value="ZN2_CY6_FUNGAL_2"/>
    <property type="match status" value="1"/>
</dbReference>
<dbReference type="PANTHER" id="PTHR46910:SF3">
    <property type="entry name" value="HALOTOLERANCE PROTEIN 9-RELATED"/>
    <property type="match status" value="1"/>
</dbReference>
<comment type="subcellular location">
    <subcellularLocation>
        <location evidence="1">Nucleus</location>
    </subcellularLocation>
</comment>
<keyword evidence="9" id="KW-1185">Reference proteome</keyword>
<dbReference type="Proteomes" id="UP000184499">
    <property type="component" value="Unassembled WGS sequence"/>
</dbReference>
<evidence type="ECO:0000256" key="1">
    <source>
        <dbReference type="ARBA" id="ARBA00004123"/>
    </source>
</evidence>
<sequence>MSQRRQFSSCDPCRRSKRRCSLASPRGGKCTNCQRLGHSCTFDFARSRKANPKQNLVQNPPLTSVNELPEAPDLGFGSPDGYYQAGSTPLGDTIAPWFDFNEGHDTQENHDDILDIELANRLTSDIAPPAKVSRDVRMSVHSGLSGRVPYVTSLTGGSLMSPIRLLNSKLDASILDERLASIYQAIITGTASRFADYDCNLYATASRYRLESWCGGPSQRHTPATLGSSTDTSFSDTSASVAQLNAISIPDSRMPPNDVSCTFTVIGAVRFLDHFAGLYGNRLSATARKQSDTALKIVLRAFSLQWLSTESTSAAESILQEGVHGIPTGEASKNAFYDSWFQAQEVLKKAQYVRSFRVVYAILLFAGITAPTKGPADLAHKFLESGLQTLGSLNELVRQHCTTLGAHSIYSGLLEASLNVVQWGGYIRDLGASLTTDRPLRMPAIPGHSKELFSTGSILSTFDWSNDQDFPPGLDDSIPNICQKAVAESFDICRQIVEIKNSICDQSLACMEDVALTVATTSKFNRLFRPFINYCIDNLERLSLPSRTASVSLVSFWDLSILILAEALALCRESDSAHDTITTSMHAYQAEAVSSVTKTVECVLSLPPDTAFNLENGLDAEVPLIAYHITPSLTAAVYEKTIETLMYSQQSPLYRGEIANDVWQRQVDTVLKGLSSLGVTVGGSEAATRVLQSLMPQFGDILSECWTSDFST</sequence>
<dbReference type="GO" id="GO:0009893">
    <property type="term" value="P:positive regulation of metabolic process"/>
    <property type="evidence" value="ECO:0007669"/>
    <property type="project" value="UniProtKB-ARBA"/>
</dbReference>